<comment type="caution">
    <text evidence="1">The sequence shown here is derived from an EMBL/GenBank/DDBJ whole genome shotgun (WGS) entry which is preliminary data.</text>
</comment>
<accession>A0A9Q6IF06</accession>
<protein>
    <submittedName>
        <fullName evidence="1">Uncharacterized protein</fullName>
    </submittedName>
</protein>
<name>A0A9Q6IF06_9PSED</name>
<dbReference type="Proteomes" id="UP000248188">
    <property type="component" value="Unassembled WGS sequence"/>
</dbReference>
<dbReference type="AlphaFoldDB" id="A0A9Q6IF06"/>
<gene>
    <name evidence="1" type="ORF">DMX08_19580</name>
</gene>
<proteinExistence type="predicted"/>
<evidence type="ECO:0000313" key="2">
    <source>
        <dbReference type="Proteomes" id="UP000248188"/>
    </source>
</evidence>
<dbReference type="EMBL" id="QJRN01000012">
    <property type="protein sequence ID" value="PYC33899.1"/>
    <property type="molecule type" value="Genomic_DNA"/>
</dbReference>
<organism evidence="1 2">
    <name type="scientific">Pseudomonas protegens</name>
    <dbReference type="NCBI Taxonomy" id="380021"/>
    <lineage>
        <taxon>Bacteria</taxon>
        <taxon>Pseudomonadati</taxon>
        <taxon>Pseudomonadota</taxon>
        <taxon>Gammaproteobacteria</taxon>
        <taxon>Pseudomonadales</taxon>
        <taxon>Pseudomonadaceae</taxon>
        <taxon>Pseudomonas</taxon>
    </lineage>
</organism>
<reference evidence="1 2" key="1">
    <citation type="submission" date="2018-06" db="EMBL/GenBank/DDBJ databases">
        <title>Pseudomonas diversity within urban Lake Michigan freshwaters.</title>
        <authorList>
            <person name="Batrich M."/>
            <person name="Hatzopoulos T."/>
            <person name="Putonti C."/>
        </authorList>
    </citation>
    <scope>NUCLEOTIDE SEQUENCE [LARGE SCALE GENOMIC DNA]</scope>
    <source>
        <strain evidence="1 2">MB-090624</strain>
    </source>
</reference>
<evidence type="ECO:0000313" key="1">
    <source>
        <dbReference type="EMBL" id="PYC33899.1"/>
    </source>
</evidence>
<sequence>MFMEVFLDIESIRKDRSKSQKSWHAASRFIDQILTLQWDTTDSGLEISTSIANGVRPVHMTSPSMNR</sequence>